<evidence type="ECO:0000256" key="2">
    <source>
        <dbReference type="ARBA" id="ARBA00022692"/>
    </source>
</evidence>
<evidence type="ECO:0000313" key="10">
    <source>
        <dbReference type="Proteomes" id="UP000799324"/>
    </source>
</evidence>
<feature type="transmembrane region" description="Helical" evidence="7">
    <location>
        <begin position="253"/>
        <end position="273"/>
    </location>
</feature>
<feature type="transmembrane region" description="Helical" evidence="7">
    <location>
        <begin position="172"/>
        <end position="192"/>
    </location>
</feature>
<evidence type="ECO:0000256" key="6">
    <source>
        <dbReference type="SAM" id="MobiDB-lite"/>
    </source>
</evidence>
<dbReference type="InterPro" id="IPR049326">
    <property type="entry name" value="Rhodopsin_dom_fungi"/>
</dbReference>
<feature type="transmembrane region" description="Helical" evidence="7">
    <location>
        <begin position="127"/>
        <end position="152"/>
    </location>
</feature>
<organism evidence="9 10">
    <name type="scientific">Lophiostoma macrostomum CBS 122681</name>
    <dbReference type="NCBI Taxonomy" id="1314788"/>
    <lineage>
        <taxon>Eukaryota</taxon>
        <taxon>Fungi</taxon>
        <taxon>Dikarya</taxon>
        <taxon>Ascomycota</taxon>
        <taxon>Pezizomycotina</taxon>
        <taxon>Dothideomycetes</taxon>
        <taxon>Pleosporomycetidae</taxon>
        <taxon>Pleosporales</taxon>
        <taxon>Lophiostomataceae</taxon>
        <taxon>Lophiostoma</taxon>
    </lineage>
</organism>
<comment type="similarity">
    <text evidence="5">Belongs to the SAT4 family.</text>
</comment>
<feature type="transmembrane region" description="Helical" evidence="7">
    <location>
        <begin position="87"/>
        <end position="107"/>
    </location>
</feature>
<sequence length="417" mass="46294">MAATYASEVATYTAEAVTDTATFPTPSLGFIPPLTPPPGTAIGKKEPLSLVTHAQYEYGFWLITATVFFLLRTYVRAYVKRQFILEDYLVSLTWMCVVIYIALGYISMAAGAGQHVWNLTMDEESKLFLLLYFQSIHYCSTTTCVKIAILLLYRRIFTTPQHRLKTPFDITILALIATITTYYVIIGFMTAFQCIPPDAVWKPETGDAQCLPHFEVVLDITSVFNVLTDIVILVLPIRAVSKLQLNRMKKFKCIMVFTLGLCGPFFAIVATVIRAQVVQNPDLTAGLLIAPFHSCRELASSLICVCLPEVTPLFNRSLWSQLWGSRKNGTTVRANTSDGETRKSGDIKVFVTKTTTMTSSPMNTPGYIELGDLYQANVTTVARPETPGSKNDGDSGHRQPTTPGSSLQYTTRRVFNP</sequence>
<proteinExistence type="inferred from homology"/>
<name>A0A6A6SX04_9PLEO</name>
<keyword evidence="4 7" id="KW-0472">Membrane</keyword>
<feature type="transmembrane region" description="Helical" evidence="7">
    <location>
        <begin position="58"/>
        <end position="75"/>
    </location>
</feature>
<dbReference type="InterPro" id="IPR052337">
    <property type="entry name" value="SAT4-like"/>
</dbReference>
<evidence type="ECO:0000259" key="8">
    <source>
        <dbReference type="Pfam" id="PF20684"/>
    </source>
</evidence>
<dbReference type="OrthoDB" id="5342292at2759"/>
<keyword evidence="3 7" id="KW-1133">Transmembrane helix</keyword>
<evidence type="ECO:0000256" key="3">
    <source>
        <dbReference type="ARBA" id="ARBA00022989"/>
    </source>
</evidence>
<protein>
    <recommendedName>
        <fullName evidence="8">Rhodopsin domain-containing protein</fullName>
    </recommendedName>
</protein>
<evidence type="ECO:0000256" key="1">
    <source>
        <dbReference type="ARBA" id="ARBA00004141"/>
    </source>
</evidence>
<dbReference type="Pfam" id="PF20684">
    <property type="entry name" value="Fung_rhodopsin"/>
    <property type="match status" value="1"/>
</dbReference>
<feature type="domain" description="Rhodopsin" evidence="8">
    <location>
        <begin position="71"/>
        <end position="316"/>
    </location>
</feature>
<feature type="transmembrane region" description="Helical" evidence="7">
    <location>
        <begin position="222"/>
        <end position="241"/>
    </location>
</feature>
<dbReference type="PANTHER" id="PTHR33048">
    <property type="entry name" value="PTH11-LIKE INTEGRAL MEMBRANE PROTEIN (AFU_ORTHOLOGUE AFUA_5G11245)"/>
    <property type="match status" value="1"/>
</dbReference>
<keyword evidence="2 7" id="KW-0812">Transmembrane</keyword>
<dbReference type="AlphaFoldDB" id="A0A6A6SX04"/>
<dbReference type="PANTHER" id="PTHR33048:SF47">
    <property type="entry name" value="INTEGRAL MEMBRANE PROTEIN-RELATED"/>
    <property type="match status" value="1"/>
</dbReference>
<evidence type="ECO:0000313" key="9">
    <source>
        <dbReference type="EMBL" id="KAF2650998.1"/>
    </source>
</evidence>
<evidence type="ECO:0000256" key="5">
    <source>
        <dbReference type="ARBA" id="ARBA00038359"/>
    </source>
</evidence>
<dbReference type="EMBL" id="MU004438">
    <property type="protein sequence ID" value="KAF2650998.1"/>
    <property type="molecule type" value="Genomic_DNA"/>
</dbReference>
<reference evidence="9" key="1">
    <citation type="journal article" date="2020" name="Stud. Mycol.">
        <title>101 Dothideomycetes genomes: a test case for predicting lifestyles and emergence of pathogens.</title>
        <authorList>
            <person name="Haridas S."/>
            <person name="Albert R."/>
            <person name="Binder M."/>
            <person name="Bloem J."/>
            <person name="Labutti K."/>
            <person name="Salamov A."/>
            <person name="Andreopoulos B."/>
            <person name="Baker S."/>
            <person name="Barry K."/>
            <person name="Bills G."/>
            <person name="Bluhm B."/>
            <person name="Cannon C."/>
            <person name="Castanera R."/>
            <person name="Culley D."/>
            <person name="Daum C."/>
            <person name="Ezra D."/>
            <person name="Gonzalez J."/>
            <person name="Henrissat B."/>
            <person name="Kuo A."/>
            <person name="Liang C."/>
            <person name="Lipzen A."/>
            <person name="Lutzoni F."/>
            <person name="Magnuson J."/>
            <person name="Mondo S."/>
            <person name="Nolan M."/>
            <person name="Ohm R."/>
            <person name="Pangilinan J."/>
            <person name="Park H.-J."/>
            <person name="Ramirez L."/>
            <person name="Alfaro M."/>
            <person name="Sun H."/>
            <person name="Tritt A."/>
            <person name="Yoshinaga Y."/>
            <person name="Zwiers L.-H."/>
            <person name="Turgeon B."/>
            <person name="Goodwin S."/>
            <person name="Spatafora J."/>
            <person name="Crous P."/>
            <person name="Grigoriev I."/>
        </authorList>
    </citation>
    <scope>NUCLEOTIDE SEQUENCE</scope>
    <source>
        <strain evidence="9">CBS 122681</strain>
    </source>
</reference>
<evidence type="ECO:0000256" key="7">
    <source>
        <dbReference type="SAM" id="Phobius"/>
    </source>
</evidence>
<accession>A0A6A6SX04</accession>
<comment type="subcellular location">
    <subcellularLocation>
        <location evidence="1">Membrane</location>
        <topology evidence="1">Multi-pass membrane protein</topology>
    </subcellularLocation>
</comment>
<gene>
    <name evidence="9" type="ORF">K491DRAFT_111966</name>
</gene>
<feature type="compositionally biased region" description="Polar residues" evidence="6">
    <location>
        <begin position="398"/>
        <end position="417"/>
    </location>
</feature>
<feature type="region of interest" description="Disordered" evidence="6">
    <location>
        <begin position="383"/>
        <end position="417"/>
    </location>
</feature>
<dbReference type="GO" id="GO:0016020">
    <property type="term" value="C:membrane"/>
    <property type="evidence" value="ECO:0007669"/>
    <property type="project" value="UniProtKB-SubCell"/>
</dbReference>
<dbReference type="Proteomes" id="UP000799324">
    <property type="component" value="Unassembled WGS sequence"/>
</dbReference>
<evidence type="ECO:0000256" key="4">
    <source>
        <dbReference type="ARBA" id="ARBA00023136"/>
    </source>
</evidence>
<keyword evidence="10" id="KW-1185">Reference proteome</keyword>